<dbReference type="PANTHER" id="PTHR12149:SF8">
    <property type="entry name" value="PROTEIN-RIBULOSAMINE 3-KINASE"/>
    <property type="match status" value="1"/>
</dbReference>
<evidence type="ECO:0000256" key="3">
    <source>
        <dbReference type="SAM" id="MobiDB-lite"/>
    </source>
</evidence>
<keyword evidence="4" id="KW-0418">Kinase</keyword>
<feature type="region of interest" description="Disordered" evidence="3">
    <location>
        <begin position="1"/>
        <end position="50"/>
    </location>
</feature>
<dbReference type="SUPFAM" id="SSF56112">
    <property type="entry name" value="Protein kinase-like (PK-like)"/>
    <property type="match status" value="1"/>
</dbReference>
<dbReference type="GO" id="GO:0016301">
    <property type="term" value="F:kinase activity"/>
    <property type="evidence" value="ECO:0007669"/>
    <property type="project" value="UniProtKB-KW"/>
</dbReference>
<name>J4UHY2_BEAB2</name>
<dbReference type="InterPro" id="IPR011009">
    <property type="entry name" value="Kinase-like_dom_sf"/>
</dbReference>
<reference evidence="4 5" key="1">
    <citation type="journal article" date="2012" name="Sci. Rep.">
        <title>Genomic perspectives on the evolution of fungal entomopathogenicity in Beauveria bassiana.</title>
        <authorList>
            <person name="Xiao G."/>
            <person name="Ying S.H."/>
            <person name="Zheng P."/>
            <person name="Wang Z.L."/>
            <person name="Zhang S."/>
            <person name="Xie X.Q."/>
            <person name="Shang Y."/>
            <person name="St Leger R.J."/>
            <person name="Zhao G.P."/>
            <person name="Wang C."/>
            <person name="Feng M.G."/>
        </authorList>
    </citation>
    <scope>NUCLEOTIDE SEQUENCE [LARGE SCALE GENOMIC DNA]</scope>
    <source>
        <strain evidence="4 5">ARSEF 2860</strain>
    </source>
</reference>
<gene>
    <name evidence="4" type="ORF">BBA_08162</name>
</gene>
<proteinExistence type="predicted"/>
<dbReference type="EC" id="2.7.1.172" evidence="1"/>
<accession>J4UHY2</accession>
<keyword evidence="4" id="KW-0808">Transferase</keyword>
<dbReference type="RefSeq" id="XP_008601481.1">
    <property type="nucleotide sequence ID" value="XM_008603259.1"/>
</dbReference>
<dbReference type="Pfam" id="PF03881">
    <property type="entry name" value="Fructosamin_kin"/>
    <property type="match status" value="1"/>
</dbReference>
<protein>
    <recommendedName>
        <fullName evidence="1">protein-ribulosamine 3-kinase</fullName>
        <ecNumber evidence="1">2.7.1.172</ecNumber>
    </recommendedName>
</protein>
<dbReference type="AlphaFoldDB" id="J4UHY2"/>
<dbReference type="PANTHER" id="PTHR12149">
    <property type="entry name" value="FRUCTOSAMINE 3 KINASE-RELATED PROTEIN"/>
    <property type="match status" value="1"/>
</dbReference>
<dbReference type="EMBL" id="JH725180">
    <property type="protein sequence ID" value="EJP62957.1"/>
    <property type="molecule type" value="Genomic_DNA"/>
</dbReference>
<dbReference type="Proteomes" id="UP000002762">
    <property type="component" value="Unassembled WGS sequence"/>
</dbReference>
<sequence>MPSSTPSKYGVIEQTDISNRSDTGVAELSQTARSTPSTSSTPLEKPVHGQRIEIDQNIKAGKYSTLPIFLSSLHYLRLMLNFSLQLYQPVTTKITAVSDTGQECAFFLKTASGELGKAMFKGEFEGMSAINQTMPDFSPQPITWGRCKDTPDLFFFLSTFIKMAKGDIPDPEKLCAKLAKMHRESVSPTGQFGFHVTTCNGNIAQINTWNESWQVFFADGLRYMLAMDVKVNGEQPELVEAMQPIFDFVIPRLLGPLEQGPNRIRPALVHGDLWFGNCSTNLDTGEPVIFDAAAFYAHNEYELGNWRPARNLLNTRYLDVYKTLVPPCHPATEFEDRIMLYELRFDLHFCIMLSGLKDTKKEMISNMKYLAKKYPSKEFER</sequence>
<dbReference type="Gene3D" id="3.90.1200.10">
    <property type="match status" value="1"/>
</dbReference>
<evidence type="ECO:0000313" key="5">
    <source>
        <dbReference type="Proteomes" id="UP000002762"/>
    </source>
</evidence>
<dbReference type="HOGENOM" id="CLU_036517_1_2_1"/>
<dbReference type="OrthoDB" id="5772781at2759"/>
<feature type="compositionally biased region" description="Polar residues" evidence="3">
    <location>
        <begin position="15"/>
        <end position="33"/>
    </location>
</feature>
<evidence type="ECO:0000256" key="1">
    <source>
        <dbReference type="ARBA" id="ARBA00011961"/>
    </source>
</evidence>
<dbReference type="GeneID" id="19891174"/>
<evidence type="ECO:0000313" key="4">
    <source>
        <dbReference type="EMBL" id="EJP62957.1"/>
    </source>
</evidence>
<evidence type="ECO:0000256" key="2">
    <source>
        <dbReference type="ARBA" id="ARBA00048655"/>
    </source>
</evidence>
<comment type="catalytic activity">
    <reaction evidence="2">
        <text>N(6)-D-ribulosyl-L-lysyl-[protein] + ATP = N(6)-(3-O-phospho-D-ribulosyl)-L-lysyl-[protein] + ADP + H(+)</text>
        <dbReference type="Rhea" id="RHEA:48432"/>
        <dbReference type="Rhea" id="RHEA-COMP:12103"/>
        <dbReference type="Rhea" id="RHEA-COMP:12104"/>
        <dbReference type="ChEBI" id="CHEBI:15378"/>
        <dbReference type="ChEBI" id="CHEBI:30616"/>
        <dbReference type="ChEBI" id="CHEBI:90418"/>
        <dbReference type="ChEBI" id="CHEBI:90420"/>
        <dbReference type="ChEBI" id="CHEBI:456216"/>
        <dbReference type="EC" id="2.7.1.172"/>
    </reaction>
    <physiologicalReaction direction="left-to-right" evidence="2">
        <dbReference type="Rhea" id="RHEA:48433"/>
    </physiologicalReaction>
</comment>
<dbReference type="GO" id="GO:0102193">
    <property type="term" value="F:protein-ribulosamine 3-kinase activity"/>
    <property type="evidence" value="ECO:0007669"/>
    <property type="project" value="UniProtKB-EC"/>
</dbReference>
<organism evidence="4 5">
    <name type="scientific">Beauveria bassiana (strain ARSEF 2860)</name>
    <name type="common">White muscardine disease fungus</name>
    <name type="synonym">Tritirachium shiotae</name>
    <dbReference type="NCBI Taxonomy" id="655819"/>
    <lineage>
        <taxon>Eukaryota</taxon>
        <taxon>Fungi</taxon>
        <taxon>Dikarya</taxon>
        <taxon>Ascomycota</taxon>
        <taxon>Pezizomycotina</taxon>
        <taxon>Sordariomycetes</taxon>
        <taxon>Hypocreomycetidae</taxon>
        <taxon>Hypocreales</taxon>
        <taxon>Cordycipitaceae</taxon>
        <taxon>Beauveria</taxon>
    </lineage>
</organism>
<keyword evidence="5" id="KW-1185">Reference proteome</keyword>
<dbReference type="InterPro" id="IPR016477">
    <property type="entry name" value="Fructo-/Ketosamine-3-kinase"/>
</dbReference>
<dbReference type="InParanoid" id="J4UHY2"/>